<sequence>MTVDLESYASPQIDLFKEAYRAVLTRDVSLLAKTLHKDFRHVIHPRSLSKLPINRDVWLATVGEGLSTPIQLDLTFHSIVDAPGKTVLHVAVDLKGFFGQDLTDESVWIIGFTPGEDGSLKIKEIEQFADTTNYIDLTSLVGKLSK</sequence>
<reference evidence="1" key="1">
    <citation type="submission" date="2019-10" db="EMBL/GenBank/DDBJ databases">
        <authorList>
            <consortium name="DOE Joint Genome Institute"/>
            <person name="Kuo A."/>
            <person name="Miyauchi S."/>
            <person name="Kiss E."/>
            <person name="Drula E."/>
            <person name="Kohler A."/>
            <person name="Sanchez-Garcia M."/>
            <person name="Andreopoulos B."/>
            <person name="Barry K.W."/>
            <person name="Bonito G."/>
            <person name="Buee M."/>
            <person name="Carver A."/>
            <person name="Chen C."/>
            <person name="Cichocki N."/>
            <person name="Clum A."/>
            <person name="Culley D."/>
            <person name="Crous P.W."/>
            <person name="Fauchery L."/>
            <person name="Girlanda M."/>
            <person name="Hayes R."/>
            <person name="Keri Z."/>
            <person name="LaButti K."/>
            <person name="Lipzen A."/>
            <person name="Lombard V."/>
            <person name="Magnuson J."/>
            <person name="Maillard F."/>
            <person name="Morin E."/>
            <person name="Murat C."/>
            <person name="Nolan M."/>
            <person name="Ohm R."/>
            <person name="Pangilinan J."/>
            <person name="Pereira M."/>
            <person name="Perotto S."/>
            <person name="Peter M."/>
            <person name="Riley R."/>
            <person name="Sitrit Y."/>
            <person name="Stielow B."/>
            <person name="Szollosi G."/>
            <person name="Zifcakova L."/>
            <person name="Stursova M."/>
            <person name="Spatafora J.W."/>
            <person name="Tedersoo L."/>
            <person name="Vaario L.-M."/>
            <person name="Yamada A."/>
            <person name="Yan M."/>
            <person name="Wang P."/>
            <person name="Xu J."/>
            <person name="Bruns T."/>
            <person name="Baldrian P."/>
            <person name="Vilgalys R."/>
            <person name="Henrissat B."/>
            <person name="Grigoriev I.V."/>
            <person name="Hibbett D."/>
            <person name="Nagy L.G."/>
            <person name="Martin F.M."/>
        </authorList>
    </citation>
    <scope>NUCLEOTIDE SEQUENCE</scope>
    <source>
        <strain evidence="1">BED1</strain>
    </source>
</reference>
<evidence type="ECO:0000313" key="2">
    <source>
        <dbReference type="Proteomes" id="UP001194468"/>
    </source>
</evidence>
<comment type="caution">
    <text evidence="1">The sequence shown here is derived from an EMBL/GenBank/DDBJ whole genome shotgun (WGS) entry which is preliminary data.</text>
</comment>
<organism evidence="1 2">
    <name type="scientific">Boletus edulis BED1</name>
    <dbReference type="NCBI Taxonomy" id="1328754"/>
    <lineage>
        <taxon>Eukaryota</taxon>
        <taxon>Fungi</taxon>
        <taxon>Dikarya</taxon>
        <taxon>Basidiomycota</taxon>
        <taxon>Agaricomycotina</taxon>
        <taxon>Agaricomycetes</taxon>
        <taxon>Agaricomycetidae</taxon>
        <taxon>Boletales</taxon>
        <taxon>Boletineae</taxon>
        <taxon>Boletaceae</taxon>
        <taxon>Boletoideae</taxon>
        <taxon>Boletus</taxon>
    </lineage>
</organism>
<dbReference type="AlphaFoldDB" id="A0AAD4BQB6"/>
<keyword evidence="2" id="KW-1185">Reference proteome</keyword>
<dbReference type="EMBL" id="WHUW01000018">
    <property type="protein sequence ID" value="KAF8437465.1"/>
    <property type="molecule type" value="Genomic_DNA"/>
</dbReference>
<gene>
    <name evidence="1" type="ORF">L210DRAFT_946865</name>
</gene>
<dbReference type="SUPFAM" id="SSF54427">
    <property type="entry name" value="NTF2-like"/>
    <property type="match status" value="1"/>
</dbReference>
<accession>A0AAD4BQB6</accession>
<reference evidence="1" key="2">
    <citation type="journal article" date="2020" name="Nat. Commun.">
        <title>Large-scale genome sequencing of mycorrhizal fungi provides insights into the early evolution of symbiotic traits.</title>
        <authorList>
            <person name="Miyauchi S."/>
            <person name="Kiss E."/>
            <person name="Kuo A."/>
            <person name="Drula E."/>
            <person name="Kohler A."/>
            <person name="Sanchez-Garcia M."/>
            <person name="Morin E."/>
            <person name="Andreopoulos B."/>
            <person name="Barry K.W."/>
            <person name="Bonito G."/>
            <person name="Buee M."/>
            <person name="Carver A."/>
            <person name="Chen C."/>
            <person name="Cichocki N."/>
            <person name="Clum A."/>
            <person name="Culley D."/>
            <person name="Crous P.W."/>
            <person name="Fauchery L."/>
            <person name="Girlanda M."/>
            <person name="Hayes R.D."/>
            <person name="Keri Z."/>
            <person name="LaButti K."/>
            <person name="Lipzen A."/>
            <person name="Lombard V."/>
            <person name="Magnuson J."/>
            <person name="Maillard F."/>
            <person name="Murat C."/>
            <person name="Nolan M."/>
            <person name="Ohm R.A."/>
            <person name="Pangilinan J."/>
            <person name="Pereira M.F."/>
            <person name="Perotto S."/>
            <person name="Peter M."/>
            <person name="Pfister S."/>
            <person name="Riley R."/>
            <person name="Sitrit Y."/>
            <person name="Stielow J.B."/>
            <person name="Szollosi G."/>
            <person name="Zifcakova L."/>
            <person name="Stursova M."/>
            <person name="Spatafora J.W."/>
            <person name="Tedersoo L."/>
            <person name="Vaario L.M."/>
            <person name="Yamada A."/>
            <person name="Yan M."/>
            <person name="Wang P."/>
            <person name="Xu J."/>
            <person name="Bruns T."/>
            <person name="Baldrian P."/>
            <person name="Vilgalys R."/>
            <person name="Dunand C."/>
            <person name="Henrissat B."/>
            <person name="Grigoriev I.V."/>
            <person name="Hibbett D."/>
            <person name="Nagy L.G."/>
            <person name="Martin F.M."/>
        </authorList>
    </citation>
    <scope>NUCLEOTIDE SEQUENCE</scope>
    <source>
        <strain evidence="1">BED1</strain>
    </source>
</reference>
<name>A0AAD4BQB6_BOLED</name>
<evidence type="ECO:0000313" key="1">
    <source>
        <dbReference type="EMBL" id="KAF8437465.1"/>
    </source>
</evidence>
<proteinExistence type="predicted"/>
<dbReference type="Proteomes" id="UP001194468">
    <property type="component" value="Unassembled WGS sequence"/>
</dbReference>
<dbReference type="Gene3D" id="3.10.450.50">
    <property type="match status" value="1"/>
</dbReference>
<dbReference type="InterPro" id="IPR032710">
    <property type="entry name" value="NTF2-like_dom_sf"/>
</dbReference>
<protein>
    <submittedName>
        <fullName evidence="1">Uncharacterized protein</fullName>
    </submittedName>
</protein>